<dbReference type="AlphaFoldDB" id="A0A409WLR1"/>
<reference evidence="2 3" key="1">
    <citation type="journal article" date="2018" name="Evol. Lett.">
        <title>Horizontal gene cluster transfer increased hallucinogenic mushroom diversity.</title>
        <authorList>
            <person name="Reynolds H.T."/>
            <person name="Vijayakumar V."/>
            <person name="Gluck-Thaler E."/>
            <person name="Korotkin H.B."/>
            <person name="Matheny P.B."/>
            <person name="Slot J.C."/>
        </authorList>
    </citation>
    <scope>NUCLEOTIDE SEQUENCE [LARGE SCALE GENOMIC DNA]</scope>
    <source>
        <strain evidence="2 3">2631</strain>
    </source>
</reference>
<proteinExistence type="predicted"/>
<organism evidence="2 3">
    <name type="scientific">Psilocybe cyanescens</name>
    <dbReference type="NCBI Taxonomy" id="93625"/>
    <lineage>
        <taxon>Eukaryota</taxon>
        <taxon>Fungi</taxon>
        <taxon>Dikarya</taxon>
        <taxon>Basidiomycota</taxon>
        <taxon>Agaricomycotina</taxon>
        <taxon>Agaricomycetes</taxon>
        <taxon>Agaricomycetidae</taxon>
        <taxon>Agaricales</taxon>
        <taxon>Agaricineae</taxon>
        <taxon>Strophariaceae</taxon>
        <taxon>Psilocybe</taxon>
    </lineage>
</organism>
<dbReference type="Proteomes" id="UP000283269">
    <property type="component" value="Unassembled WGS sequence"/>
</dbReference>
<dbReference type="InParanoid" id="A0A409WLR1"/>
<name>A0A409WLR1_PSICY</name>
<sequence length="530" mass="60621">MKKRALYSDYDDDPDDCPELQIKTKCDSLIRAMKQPWKAMDQAGIPGCRSNRERSSFRGASKLALCQLDVGRHLSSFLLYLLNLNTFGVPGLSLSMVLHTISREPPAIEVPPLKQDDTGDPAYESDHELYWAYGEWAGGWRFNFGKHSGKQINEVPYTYLRYCQANCPNRWEFQNAVEKYINGLVAEVDKCYGDFLVPFGDTHKGKCIKQCFDKRWLIWLLEKTDQEFQDTYDIFFMAIRRFLENARVGGVWVDIGDPMALISDEDEDDLMYYDDYYEDGISYEDATWDEIAGDETDDQSQATFTSADDNSENEEETEFIGRNDELFWAPKSVNACGPDENGYSGSRPPHKQIHFVVMRKTRSLLRTSDETYSTHLRSRKLVGWSRLQAEFRLHLRVKRGRKALQESSGECFYDAITASSDVLFRDSMSPAQPYPEYGLSSSDEELGRAVLPQNDEDEGFPLPDTQRKYTPKNLFPSISTPTRSGSQKQIRQTSLNLVISPVKKRQAAEMHGSDSEDRFERKLTNVGLGA</sequence>
<feature type="compositionally biased region" description="Polar residues" evidence="1">
    <location>
        <begin position="476"/>
        <end position="494"/>
    </location>
</feature>
<feature type="region of interest" description="Disordered" evidence="1">
    <location>
        <begin position="296"/>
        <end position="316"/>
    </location>
</feature>
<feature type="region of interest" description="Disordered" evidence="1">
    <location>
        <begin position="453"/>
        <end position="494"/>
    </location>
</feature>
<gene>
    <name evidence="2" type="ORF">CVT25_002707</name>
</gene>
<feature type="compositionally biased region" description="Polar residues" evidence="1">
    <location>
        <begin position="299"/>
        <end position="308"/>
    </location>
</feature>
<dbReference type="OrthoDB" id="3058629at2759"/>
<keyword evidence="3" id="KW-1185">Reference proteome</keyword>
<accession>A0A409WLR1</accession>
<evidence type="ECO:0000313" key="3">
    <source>
        <dbReference type="Proteomes" id="UP000283269"/>
    </source>
</evidence>
<dbReference type="EMBL" id="NHYD01003376">
    <property type="protein sequence ID" value="PPQ79437.1"/>
    <property type="molecule type" value="Genomic_DNA"/>
</dbReference>
<evidence type="ECO:0000313" key="2">
    <source>
        <dbReference type="EMBL" id="PPQ79437.1"/>
    </source>
</evidence>
<feature type="compositionally biased region" description="Basic and acidic residues" evidence="1">
    <location>
        <begin position="506"/>
        <end position="523"/>
    </location>
</feature>
<feature type="region of interest" description="Disordered" evidence="1">
    <location>
        <begin position="506"/>
        <end position="530"/>
    </location>
</feature>
<protein>
    <submittedName>
        <fullName evidence="2">Uncharacterized protein</fullName>
    </submittedName>
</protein>
<evidence type="ECO:0000256" key="1">
    <source>
        <dbReference type="SAM" id="MobiDB-lite"/>
    </source>
</evidence>
<comment type="caution">
    <text evidence="2">The sequence shown here is derived from an EMBL/GenBank/DDBJ whole genome shotgun (WGS) entry which is preliminary data.</text>
</comment>